<protein>
    <recommendedName>
        <fullName evidence="2">Cysteine-rich domain-containing protein</fullName>
    </recommendedName>
</protein>
<dbReference type="EMBL" id="LAZR01037326">
    <property type="protein sequence ID" value="KKL22500.1"/>
    <property type="molecule type" value="Genomic_DNA"/>
</dbReference>
<reference evidence="1" key="1">
    <citation type="journal article" date="2015" name="Nature">
        <title>Complex archaea that bridge the gap between prokaryotes and eukaryotes.</title>
        <authorList>
            <person name="Spang A."/>
            <person name="Saw J.H."/>
            <person name="Jorgensen S.L."/>
            <person name="Zaremba-Niedzwiedzka K."/>
            <person name="Martijn J."/>
            <person name="Lind A.E."/>
            <person name="van Eijk R."/>
            <person name="Schleper C."/>
            <person name="Guy L."/>
            <person name="Ettema T.J."/>
        </authorList>
    </citation>
    <scope>NUCLEOTIDE SEQUENCE</scope>
</reference>
<gene>
    <name evidence="1" type="ORF">LCGC14_2434830</name>
</gene>
<organism evidence="1">
    <name type="scientific">marine sediment metagenome</name>
    <dbReference type="NCBI Taxonomy" id="412755"/>
    <lineage>
        <taxon>unclassified sequences</taxon>
        <taxon>metagenomes</taxon>
        <taxon>ecological metagenomes</taxon>
    </lineage>
</organism>
<evidence type="ECO:0000313" key="1">
    <source>
        <dbReference type="EMBL" id="KKL22500.1"/>
    </source>
</evidence>
<name>A0A0F9BKY7_9ZZZZ</name>
<evidence type="ECO:0008006" key="2">
    <source>
        <dbReference type="Google" id="ProtNLM"/>
    </source>
</evidence>
<dbReference type="AlphaFoldDB" id="A0A0F9BKY7"/>
<accession>A0A0F9BKY7</accession>
<proteinExistence type="predicted"/>
<comment type="caution">
    <text evidence="1">The sequence shown here is derived from an EMBL/GenBank/DDBJ whole genome shotgun (WGS) entry which is preliminary data.</text>
</comment>
<sequence length="138" mass="15795">MKHNKQNSICDLYCIFRELDNPLKLILKKDIMPIIDEAVEAKADVLCSLCPGCHAFLTIFGDGLFSSLGLTKKRILVKNWVSILGEYLGIRKKDMLTYRLSHFITIPFKDSGLWYLLQVLKAFIRGYVGLKFPKAKKV</sequence>